<organism evidence="2 3">
    <name type="scientific">Pseudonocardia kongjuensis</name>
    <dbReference type="NCBI Taxonomy" id="102227"/>
    <lineage>
        <taxon>Bacteria</taxon>
        <taxon>Bacillati</taxon>
        <taxon>Actinomycetota</taxon>
        <taxon>Actinomycetes</taxon>
        <taxon>Pseudonocardiales</taxon>
        <taxon>Pseudonocardiaceae</taxon>
        <taxon>Pseudonocardia</taxon>
    </lineage>
</organism>
<dbReference type="Proteomes" id="UP001501414">
    <property type="component" value="Unassembled WGS sequence"/>
</dbReference>
<evidence type="ECO:0000313" key="3">
    <source>
        <dbReference type="Proteomes" id="UP001501414"/>
    </source>
</evidence>
<keyword evidence="3" id="KW-1185">Reference proteome</keyword>
<keyword evidence="1" id="KW-0812">Transmembrane</keyword>
<dbReference type="RefSeq" id="WP_344025284.1">
    <property type="nucleotide sequence ID" value="NZ_BAAAJK010000027.1"/>
</dbReference>
<keyword evidence="1" id="KW-1133">Transmembrane helix</keyword>
<name>A0ABN1Y0I1_9PSEU</name>
<evidence type="ECO:0000313" key="2">
    <source>
        <dbReference type="EMBL" id="GAA1394589.1"/>
    </source>
</evidence>
<dbReference type="EMBL" id="BAAAJK010000027">
    <property type="protein sequence ID" value="GAA1394589.1"/>
    <property type="molecule type" value="Genomic_DNA"/>
</dbReference>
<accession>A0ABN1Y0I1</accession>
<gene>
    <name evidence="2" type="ORF">GCM10009613_42890</name>
</gene>
<comment type="caution">
    <text evidence="2">The sequence shown here is derived from an EMBL/GenBank/DDBJ whole genome shotgun (WGS) entry which is preliminary data.</text>
</comment>
<reference evidence="2 3" key="1">
    <citation type="journal article" date="2019" name="Int. J. Syst. Evol. Microbiol.">
        <title>The Global Catalogue of Microorganisms (GCM) 10K type strain sequencing project: providing services to taxonomists for standard genome sequencing and annotation.</title>
        <authorList>
            <consortium name="The Broad Institute Genomics Platform"/>
            <consortium name="The Broad Institute Genome Sequencing Center for Infectious Disease"/>
            <person name="Wu L."/>
            <person name="Ma J."/>
        </authorList>
    </citation>
    <scope>NUCLEOTIDE SEQUENCE [LARGE SCALE GENOMIC DNA]</scope>
    <source>
        <strain evidence="2 3">JCM 11896</strain>
    </source>
</reference>
<protein>
    <submittedName>
        <fullName evidence="2">Uncharacterized protein</fullName>
    </submittedName>
</protein>
<sequence length="45" mass="4766">MTLLHRPYPAVLDDRGVPTWVVLLITALLAIAVGALLVLPFVGIG</sequence>
<keyword evidence="1" id="KW-0472">Membrane</keyword>
<evidence type="ECO:0000256" key="1">
    <source>
        <dbReference type="SAM" id="Phobius"/>
    </source>
</evidence>
<proteinExistence type="predicted"/>
<feature type="transmembrane region" description="Helical" evidence="1">
    <location>
        <begin position="20"/>
        <end position="42"/>
    </location>
</feature>